<name>A0A364NJ54_9GAMM</name>
<protein>
    <recommendedName>
        <fullName evidence="3">Group II intron reverse transcriptase/maturase</fullName>
    </recommendedName>
</protein>
<reference evidence="1 2" key="1">
    <citation type="submission" date="2018-06" db="EMBL/GenBank/DDBJ databases">
        <title>Nitrincola tibetense sp. nov., isolated from Lake XuguoCo on Tibetan Plateau.</title>
        <authorList>
            <person name="Xing P."/>
        </authorList>
    </citation>
    <scope>NUCLEOTIDE SEQUENCE [LARGE SCALE GENOMIC DNA]</scope>
    <source>
        <strain evidence="2">xg18</strain>
    </source>
</reference>
<dbReference type="RefSeq" id="WP_112160184.1">
    <property type="nucleotide sequence ID" value="NZ_QKRX01000014.1"/>
</dbReference>
<dbReference type="Proteomes" id="UP000250744">
    <property type="component" value="Unassembled WGS sequence"/>
</dbReference>
<keyword evidence="2" id="KW-1185">Reference proteome</keyword>
<dbReference type="EMBL" id="QKRX01000014">
    <property type="protein sequence ID" value="RAU16925.1"/>
    <property type="molecule type" value="Genomic_DNA"/>
</dbReference>
<evidence type="ECO:0000313" key="1">
    <source>
        <dbReference type="EMBL" id="RAU16925.1"/>
    </source>
</evidence>
<evidence type="ECO:0008006" key="3">
    <source>
        <dbReference type="Google" id="ProtNLM"/>
    </source>
</evidence>
<proteinExistence type="predicted"/>
<evidence type="ECO:0000313" key="2">
    <source>
        <dbReference type="Proteomes" id="UP000250744"/>
    </source>
</evidence>
<sequence length="67" mass="7331">MKATKPFKISKSDVVKAWELVKFNKGASGADGETIEQFKSNLGSNPLQALESHVRQGRGIAKFLVKL</sequence>
<comment type="caution">
    <text evidence="1">The sequence shown here is derived from an EMBL/GenBank/DDBJ whole genome shotgun (WGS) entry which is preliminary data.</text>
</comment>
<organism evidence="1 2">
    <name type="scientific">Nitrincola tibetensis</name>
    <dbReference type="NCBI Taxonomy" id="2219697"/>
    <lineage>
        <taxon>Bacteria</taxon>
        <taxon>Pseudomonadati</taxon>
        <taxon>Pseudomonadota</taxon>
        <taxon>Gammaproteobacteria</taxon>
        <taxon>Oceanospirillales</taxon>
        <taxon>Oceanospirillaceae</taxon>
        <taxon>Nitrincola</taxon>
    </lineage>
</organism>
<accession>A0A364NJ54</accession>
<dbReference type="AlphaFoldDB" id="A0A364NJ54"/>
<gene>
    <name evidence="1" type="ORF">DN062_15340</name>
</gene>